<dbReference type="RefSeq" id="XP_051361873.1">
    <property type="nucleotide sequence ID" value="XM_051506972.1"/>
</dbReference>
<dbReference type="PROSITE" id="PS00636">
    <property type="entry name" value="DNAJ_1"/>
    <property type="match status" value="1"/>
</dbReference>
<dbReference type="FunFam" id="1.10.287.110:FF:000110">
    <property type="entry name" value="DnaJ domain protein (AFU_orthologue AFUA_2G13210)"/>
    <property type="match status" value="1"/>
</dbReference>
<protein>
    <recommendedName>
        <fullName evidence="5">J domain-containing protein</fullName>
    </recommendedName>
</protein>
<evidence type="ECO:0000256" key="2">
    <source>
        <dbReference type="ARBA" id="ARBA00022454"/>
    </source>
</evidence>
<dbReference type="InterPro" id="IPR036869">
    <property type="entry name" value="J_dom_sf"/>
</dbReference>
<feature type="domain" description="J" evidence="5">
    <location>
        <begin position="16"/>
        <end position="86"/>
    </location>
</feature>
<dbReference type="Proteomes" id="UP001055219">
    <property type="component" value="Unassembled WGS sequence"/>
</dbReference>
<dbReference type="GO" id="GO:0000781">
    <property type="term" value="C:chromosome, telomeric region"/>
    <property type="evidence" value="ECO:0007669"/>
    <property type="project" value="UniProtKB-SubCell"/>
</dbReference>
<dbReference type="GO" id="GO:0005634">
    <property type="term" value="C:nucleus"/>
    <property type="evidence" value="ECO:0007669"/>
    <property type="project" value="TreeGrafter"/>
</dbReference>
<evidence type="ECO:0000259" key="5">
    <source>
        <dbReference type="PROSITE" id="PS50076"/>
    </source>
</evidence>
<evidence type="ECO:0000256" key="3">
    <source>
        <dbReference type="ARBA" id="ARBA00022895"/>
    </source>
</evidence>
<proteinExistence type="predicted"/>
<dbReference type="AlphaFoldDB" id="A0A9P9Y016"/>
<dbReference type="PROSITE" id="PS50076">
    <property type="entry name" value="DNAJ_2"/>
    <property type="match status" value="1"/>
</dbReference>
<dbReference type="Gene3D" id="2.40.50.140">
    <property type="entry name" value="Nucleic acid-binding proteins"/>
    <property type="match status" value="1"/>
</dbReference>
<reference evidence="6" key="1">
    <citation type="journal article" date="2021" name="J Fungi (Basel)">
        <title>Genomic and Metabolomic Analyses of the Marine Fungus Emericellopsis cladophorae: Insights into Saltwater Adaptability Mechanisms and Its Biosynthetic Potential.</title>
        <authorList>
            <person name="Goncalves M.F.M."/>
            <person name="Hilario S."/>
            <person name="Van de Peer Y."/>
            <person name="Esteves A.C."/>
            <person name="Alves A."/>
        </authorList>
    </citation>
    <scope>NUCLEOTIDE SEQUENCE</scope>
    <source>
        <strain evidence="6">MUM 19.33</strain>
    </source>
</reference>
<feature type="region of interest" description="Disordered" evidence="4">
    <location>
        <begin position="531"/>
        <end position="578"/>
    </location>
</feature>
<dbReference type="InterPro" id="IPR056453">
    <property type="entry name" value="HTH_DNAJC9"/>
</dbReference>
<organism evidence="6 7">
    <name type="scientific">Emericellopsis cladophorae</name>
    <dbReference type="NCBI Taxonomy" id="2686198"/>
    <lineage>
        <taxon>Eukaryota</taxon>
        <taxon>Fungi</taxon>
        <taxon>Dikarya</taxon>
        <taxon>Ascomycota</taxon>
        <taxon>Pezizomycotina</taxon>
        <taxon>Sordariomycetes</taxon>
        <taxon>Hypocreomycetidae</taxon>
        <taxon>Hypocreales</taxon>
        <taxon>Bionectriaceae</taxon>
        <taxon>Emericellopsis</taxon>
    </lineage>
</organism>
<dbReference type="Pfam" id="PF23302">
    <property type="entry name" value="HTH_DNAJC9"/>
    <property type="match status" value="1"/>
</dbReference>
<evidence type="ECO:0000313" key="6">
    <source>
        <dbReference type="EMBL" id="KAI6781017.1"/>
    </source>
</evidence>
<evidence type="ECO:0000313" key="7">
    <source>
        <dbReference type="Proteomes" id="UP001055219"/>
    </source>
</evidence>
<comment type="subcellular location">
    <subcellularLocation>
        <location evidence="1">Chromosome</location>
        <location evidence="1">Telomere</location>
    </subcellularLocation>
</comment>
<evidence type="ECO:0000256" key="1">
    <source>
        <dbReference type="ARBA" id="ARBA00004574"/>
    </source>
</evidence>
<gene>
    <name evidence="6" type="ORF">J7T54_003159</name>
</gene>
<feature type="compositionally biased region" description="Low complexity" evidence="4">
    <location>
        <begin position="284"/>
        <end position="297"/>
    </location>
</feature>
<dbReference type="EMBL" id="JAGIXG020000026">
    <property type="protein sequence ID" value="KAI6781017.1"/>
    <property type="molecule type" value="Genomic_DNA"/>
</dbReference>
<name>A0A9P9Y016_9HYPO</name>
<dbReference type="OrthoDB" id="110024at2759"/>
<dbReference type="SUPFAM" id="SSF46565">
    <property type="entry name" value="Chaperone J-domain"/>
    <property type="match status" value="1"/>
</dbReference>
<dbReference type="PRINTS" id="PR00625">
    <property type="entry name" value="JDOMAIN"/>
</dbReference>
<feature type="compositionally biased region" description="Basic and acidic residues" evidence="4">
    <location>
        <begin position="531"/>
        <end position="543"/>
    </location>
</feature>
<evidence type="ECO:0000256" key="4">
    <source>
        <dbReference type="SAM" id="MobiDB-lite"/>
    </source>
</evidence>
<dbReference type="GO" id="GO:0031072">
    <property type="term" value="F:heat shock protein binding"/>
    <property type="evidence" value="ECO:0007669"/>
    <property type="project" value="TreeGrafter"/>
</dbReference>
<comment type="caution">
    <text evidence="6">The sequence shown here is derived from an EMBL/GenBank/DDBJ whole genome shotgun (WGS) entry which is preliminary data.</text>
</comment>
<dbReference type="InterPro" id="IPR018253">
    <property type="entry name" value="DnaJ_domain_CS"/>
</dbReference>
<dbReference type="InterPro" id="IPR001623">
    <property type="entry name" value="DnaJ_domain"/>
</dbReference>
<dbReference type="InterPro" id="IPR052594">
    <property type="entry name" value="J_domain-containing_protein"/>
</dbReference>
<accession>A0A9P9Y016</accession>
<dbReference type="InterPro" id="IPR018856">
    <property type="entry name" value="Stn1_N"/>
</dbReference>
<dbReference type="SUPFAM" id="SSF50249">
    <property type="entry name" value="Nucleic acid-binding proteins"/>
    <property type="match status" value="1"/>
</dbReference>
<dbReference type="PANTHER" id="PTHR44144">
    <property type="entry name" value="DNAJ HOMOLOG SUBFAMILY C MEMBER 9"/>
    <property type="match status" value="1"/>
</dbReference>
<dbReference type="Gene3D" id="1.10.287.110">
    <property type="entry name" value="DnaJ domain"/>
    <property type="match status" value="1"/>
</dbReference>
<reference evidence="6" key="2">
    <citation type="submission" date="2022-07" db="EMBL/GenBank/DDBJ databases">
        <authorList>
            <person name="Goncalves M.F.M."/>
            <person name="Hilario S."/>
            <person name="Van De Peer Y."/>
            <person name="Esteves A.C."/>
            <person name="Alves A."/>
        </authorList>
    </citation>
    <scope>NUCLEOTIDE SEQUENCE</scope>
    <source>
        <strain evidence="6">MUM 19.33</strain>
    </source>
</reference>
<dbReference type="InterPro" id="IPR012340">
    <property type="entry name" value="NA-bd_OB-fold"/>
</dbReference>
<dbReference type="CDD" id="cd06257">
    <property type="entry name" value="DnaJ"/>
    <property type="match status" value="1"/>
</dbReference>
<dbReference type="Pfam" id="PF10451">
    <property type="entry name" value="Stn1"/>
    <property type="match status" value="2"/>
</dbReference>
<dbReference type="GeneID" id="75829664"/>
<dbReference type="GO" id="GO:0005737">
    <property type="term" value="C:cytoplasm"/>
    <property type="evidence" value="ECO:0007669"/>
    <property type="project" value="TreeGrafter"/>
</dbReference>
<feature type="compositionally biased region" description="Basic and acidic residues" evidence="4">
    <location>
        <begin position="567"/>
        <end position="578"/>
    </location>
</feature>
<feature type="region of interest" description="Disordered" evidence="4">
    <location>
        <begin position="265"/>
        <end position="313"/>
    </location>
</feature>
<dbReference type="PANTHER" id="PTHR44144:SF1">
    <property type="entry name" value="DNAJ HOMOLOG SUBFAMILY C MEMBER 9"/>
    <property type="match status" value="1"/>
</dbReference>
<keyword evidence="2" id="KW-0158">Chromosome</keyword>
<keyword evidence="3" id="KW-0779">Telomere</keyword>
<dbReference type="SMART" id="SM00271">
    <property type="entry name" value="DnaJ"/>
    <property type="match status" value="1"/>
</dbReference>
<dbReference type="CDD" id="cd03524">
    <property type="entry name" value="RPA2_OBF_family"/>
    <property type="match status" value="1"/>
</dbReference>
<dbReference type="Pfam" id="PF00226">
    <property type="entry name" value="DnaJ"/>
    <property type="match status" value="1"/>
</dbReference>
<keyword evidence="7" id="KW-1185">Reference proteome</keyword>
<sequence length="578" mass="65351">MSDHEDLLEGQPPSIDPYEVLDLENTASEDQIKRAYRKAALKHHPDKAPANDAKKLAAANKAFQEVAFAYAILSDPKRRKRYDETGSTSDSILDSEGFDWSDFYRNAFEDAVSADAIEKFRTEYKGSEEEKEDLLHYFELCEGDMRHVYEHVMLSDMVEDEDRFRVIIDEAIAKREVPAFGSYHKESERQRASRMKKARAAKAQEGKEAEEYAKEIGAHDKLYGKSNNQESAEDGLKALIQARQSSRAGAQDSFLHNLAEKYGGTAKKQKKGTKRTVMDEPPEEAFAATAARQTSRSSEGDPETPRKQTGKRVKSAWNDRAAYVMSILTRYATYPRCCFHLSPTHNVWCFLRAVDISRLEQHAGFEGQDFYFHRNLPIRWARIVGVVVAVDDFTGRRVFTIDDSSGVCVEATASYAPAPKLNPAKPSHNVPAWDKTAGVHSLNQVDGQSFKAASSSPGLPLQETEVGSVVDIKGKLSLFRGEIQFRIEKMVTVRTTAQEVILWEKRNKFRREVLHADWVLSEKEIRRCRKEAEDPGAHEERNAQRNHKSAQRAAAVKRSLKAKSKLRREITAHSPEEA</sequence>